<comment type="caution">
    <text evidence="4">The sequence shown here is derived from an EMBL/GenBank/DDBJ whole genome shotgun (WGS) entry which is preliminary data.</text>
</comment>
<feature type="domain" description="Carbohydrate esterase 2 N-terminal" evidence="3">
    <location>
        <begin position="48"/>
        <end position="157"/>
    </location>
</feature>
<dbReference type="InterPro" id="IPR036514">
    <property type="entry name" value="SGNH_hydro_sf"/>
</dbReference>
<feature type="chain" id="PRO_5045472440" description="Electron transporter RnfD" evidence="1">
    <location>
        <begin position="36"/>
        <end position="373"/>
    </location>
</feature>
<keyword evidence="1" id="KW-0732">Signal</keyword>
<evidence type="ECO:0000256" key="1">
    <source>
        <dbReference type="SAM" id="SignalP"/>
    </source>
</evidence>
<dbReference type="EMBL" id="BMKG01000018">
    <property type="protein sequence ID" value="GGC14156.1"/>
    <property type="molecule type" value="Genomic_DNA"/>
</dbReference>
<gene>
    <name evidence="4" type="ORF">GCM10011572_39490</name>
</gene>
<feature type="signal peptide" evidence="1">
    <location>
        <begin position="1"/>
        <end position="35"/>
    </location>
</feature>
<dbReference type="PANTHER" id="PTHR37834:SF2">
    <property type="entry name" value="ESTERASE, SGNH HYDROLASE-TYPE"/>
    <property type="match status" value="1"/>
</dbReference>
<dbReference type="Proteomes" id="UP000622638">
    <property type="component" value="Unassembled WGS sequence"/>
</dbReference>
<dbReference type="InterPro" id="IPR037461">
    <property type="entry name" value="CtCE2-like_dom"/>
</dbReference>
<name>A0ABQ1KXW6_9BURK</name>
<keyword evidence="5" id="KW-1185">Reference proteome</keyword>
<dbReference type="InterPro" id="IPR040794">
    <property type="entry name" value="CE2_N"/>
</dbReference>
<dbReference type="InterPro" id="IPR013830">
    <property type="entry name" value="SGNH_hydro"/>
</dbReference>
<dbReference type="Gene3D" id="3.40.50.1110">
    <property type="entry name" value="SGNH hydrolase"/>
    <property type="match status" value="1"/>
</dbReference>
<dbReference type="Pfam" id="PF17996">
    <property type="entry name" value="CE2_N"/>
    <property type="match status" value="1"/>
</dbReference>
<reference evidence="5" key="1">
    <citation type="journal article" date="2019" name="Int. J. Syst. Evol. Microbiol.">
        <title>The Global Catalogue of Microorganisms (GCM) 10K type strain sequencing project: providing services to taxonomists for standard genome sequencing and annotation.</title>
        <authorList>
            <consortium name="The Broad Institute Genomics Platform"/>
            <consortium name="The Broad Institute Genome Sequencing Center for Infectious Disease"/>
            <person name="Wu L."/>
            <person name="Ma J."/>
        </authorList>
    </citation>
    <scope>NUCLEOTIDE SEQUENCE [LARGE SCALE GENOMIC DNA]</scope>
    <source>
        <strain evidence="5">CGMCC 1.15931</strain>
    </source>
</reference>
<evidence type="ECO:0000313" key="5">
    <source>
        <dbReference type="Proteomes" id="UP000622638"/>
    </source>
</evidence>
<organism evidence="4 5">
    <name type="scientific">Pseudoduganella buxea</name>
    <dbReference type="NCBI Taxonomy" id="1949069"/>
    <lineage>
        <taxon>Bacteria</taxon>
        <taxon>Pseudomonadati</taxon>
        <taxon>Pseudomonadota</taxon>
        <taxon>Betaproteobacteria</taxon>
        <taxon>Burkholderiales</taxon>
        <taxon>Oxalobacteraceae</taxon>
        <taxon>Telluria group</taxon>
        <taxon>Pseudoduganella</taxon>
    </lineage>
</organism>
<evidence type="ECO:0000259" key="3">
    <source>
        <dbReference type="Pfam" id="PF17996"/>
    </source>
</evidence>
<dbReference type="PANTHER" id="PTHR37834">
    <property type="entry name" value="GDSL-LIKE LIPASE/ACYLHYDROLASE DOMAIN PROTEIN (AFU_ORTHOLOGUE AFUA_2G00620)"/>
    <property type="match status" value="1"/>
</dbReference>
<dbReference type="SUPFAM" id="SSF52266">
    <property type="entry name" value="SGNH hydrolase"/>
    <property type="match status" value="1"/>
</dbReference>
<dbReference type="Gene3D" id="2.60.120.260">
    <property type="entry name" value="Galactose-binding domain-like"/>
    <property type="match status" value="1"/>
</dbReference>
<proteinExistence type="predicted"/>
<protein>
    <recommendedName>
        <fullName evidence="6">Electron transporter RnfD</fullName>
    </recommendedName>
</protein>
<evidence type="ECO:0008006" key="6">
    <source>
        <dbReference type="Google" id="ProtNLM"/>
    </source>
</evidence>
<evidence type="ECO:0000259" key="2">
    <source>
        <dbReference type="Pfam" id="PF13472"/>
    </source>
</evidence>
<dbReference type="InterPro" id="IPR052762">
    <property type="entry name" value="PCW_deacetylase/CE"/>
</dbReference>
<dbReference type="CDD" id="cd01831">
    <property type="entry name" value="Endoglucanase_E_like"/>
    <property type="match status" value="1"/>
</dbReference>
<dbReference type="Pfam" id="PF13472">
    <property type="entry name" value="Lipase_GDSL_2"/>
    <property type="match status" value="1"/>
</dbReference>
<accession>A0ABQ1KXW6</accession>
<sequence length="373" mass="40595">MTAADPMTPTSISATLKRGLALFGVALALACPAMAAVTIGADDARLQYTGRIDFRQPAAPVLSWPASTIAGNFTGTSLAIRLDDRLGKNYFDVYIDGDLARPRLVAASQGSRSYRIADDLAPGRHGFLLVKRTEGEEGATTFQGLELADGGELLAPPPRKARRIEFFGDSITSGMGNESPADGPDHLGKDKNSYRSYASITARALDAEAHLVSHSGIGVTISWFPFTMPDYFDQLDAAGNNDTQWDFKAWTPDVVVINLLQNDKWLIDRERRVQPPPSDAERVRSYRRFVETIRAKYPRAYIVCALGSMDAVEPGSKWPGHVRAAVGQLNGAGDGRIGMVLFPYTGFNGHPRVAQHEANAALLTAFIRRKMGW</sequence>
<feature type="domain" description="SGNH hydrolase-type esterase" evidence="2">
    <location>
        <begin position="166"/>
        <end position="330"/>
    </location>
</feature>
<evidence type="ECO:0000313" key="4">
    <source>
        <dbReference type="EMBL" id="GGC14156.1"/>
    </source>
</evidence>